<organism evidence="2 3">
    <name type="scientific">Coregonus suidteri</name>
    <dbReference type="NCBI Taxonomy" id="861788"/>
    <lineage>
        <taxon>Eukaryota</taxon>
        <taxon>Metazoa</taxon>
        <taxon>Chordata</taxon>
        <taxon>Craniata</taxon>
        <taxon>Vertebrata</taxon>
        <taxon>Euteleostomi</taxon>
        <taxon>Actinopterygii</taxon>
        <taxon>Neopterygii</taxon>
        <taxon>Teleostei</taxon>
        <taxon>Protacanthopterygii</taxon>
        <taxon>Salmoniformes</taxon>
        <taxon>Salmonidae</taxon>
        <taxon>Coregoninae</taxon>
        <taxon>Coregonus</taxon>
    </lineage>
</organism>
<dbReference type="Pfam" id="PF02758">
    <property type="entry name" value="PYRIN"/>
    <property type="match status" value="1"/>
</dbReference>
<reference evidence="2 3" key="1">
    <citation type="submission" date="2021-04" db="EMBL/GenBank/DDBJ databases">
        <authorList>
            <person name="De Guttry C."/>
            <person name="Zahm M."/>
            <person name="Klopp C."/>
            <person name="Cabau C."/>
            <person name="Louis A."/>
            <person name="Berthelot C."/>
            <person name="Parey E."/>
            <person name="Roest Crollius H."/>
            <person name="Montfort J."/>
            <person name="Robinson-Rechavi M."/>
            <person name="Bucao C."/>
            <person name="Bouchez O."/>
            <person name="Gislard M."/>
            <person name="Lluch J."/>
            <person name="Milhes M."/>
            <person name="Lampietro C."/>
            <person name="Lopez Roques C."/>
            <person name="Donnadieu C."/>
            <person name="Braasch I."/>
            <person name="Desvignes T."/>
            <person name="Postlethwait J."/>
            <person name="Bobe J."/>
            <person name="Wedekind C."/>
            <person name="Guiguen Y."/>
        </authorList>
    </citation>
    <scope>NUCLEOTIDE SEQUENCE [LARGE SCALE GENOMIC DNA]</scope>
    <source>
        <strain evidence="2">Cs_M1</strain>
        <tissue evidence="2">Blood</tissue>
    </source>
</reference>
<evidence type="ECO:0000313" key="2">
    <source>
        <dbReference type="EMBL" id="KAK6316341.1"/>
    </source>
</evidence>
<dbReference type="CDD" id="cd08321">
    <property type="entry name" value="Pyrin_ASC-like"/>
    <property type="match status" value="1"/>
</dbReference>
<dbReference type="InterPro" id="IPR011029">
    <property type="entry name" value="DEATH-like_dom_sf"/>
</dbReference>
<dbReference type="Proteomes" id="UP001356427">
    <property type="component" value="Unassembled WGS sequence"/>
</dbReference>
<evidence type="ECO:0000259" key="1">
    <source>
        <dbReference type="PROSITE" id="PS50824"/>
    </source>
</evidence>
<sequence length="88" mass="9986">MVISSDLLLNIMEQLASEELKRFQWHLTQGVLKGYPPIPKSRLENGDRMDTVDKMMQTYNLCGAGTITMAILMKMNQNSLAEVLQNNI</sequence>
<dbReference type="Gene3D" id="1.10.533.10">
    <property type="entry name" value="Death Domain, Fas"/>
    <property type="match status" value="1"/>
</dbReference>
<dbReference type="SUPFAM" id="SSF47986">
    <property type="entry name" value="DEATH domain"/>
    <property type="match status" value="1"/>
</dbReference>
<keyword evidence="3" id="KW-1185">Reference proteome</keyword>
<name>A0AAN8QY39_9TELE</name>
<dbReference type="InterPro" id="IPR004020">
    <property type="entry name" value="DAPIN"/>
</dbReference>
<evidence type="ECO:0000313" key="3">
    <source>
        <dbReference type="Proteomes" id="UP001356427"/>
    </source>
</evidence>
<proteinExistence type="predicted"/>
<dbReference type="EMBL" id="JAGTTL010000011">
    <property type="protein sequence ID" value="KAK6316341.1"/>
    <property type="molecule type" value="Genomic_DNA"/>
</dbReference>
<dbReference type="PROSITE" id="PS50824">
    <property type="entry name" value="DAPIN"/>
    <property type="match status" value="1"/>
</dbReference>
<dbReference type="AlphaFoldDB" id="A0AAN8QY39"/>
<feature type="domain" description="Pyrin" evidence="1">
    <location>
        <begin position="1"/>
        <end position="88"/>
    </location>
</feature>
<accession>A0AAN8QY39</accession>
<protein>
    <recommendedName>
        <fullName evidence="1">Pyrin domain-containing protein</fullName>
    </recommendedName>
</protein>
<dbReference type="SMART" id="SM01289">
    <property type="entry name" value="PYRIN"/>
    <property type="match status" value="1"/>
</dbReference>
<gene>
    <name evidence="2" type="ORF">J4Q44_G00138650</name>
</gene>
<comment type="caution">
    <text evidence="2">The sequence shown here is derived from an EMBL/GenBank/DDBJ whole genome shotgun (WGS) entry which is preliminary data.</text>
</comment>